<dbReference type="AlphaFoldDB" id="A0A2P6QUS9"/>
<dbReference type="EMBL" id="PDCK01000042">
    <property type="protein sequence ID" value="PRQ37927.1"/>
    <property type="molecule type" value="Genomic_DNA"/>
</dbReference>
<gene>
    <name evidence="8" type="ORF">RchiOBHm_Chr4g0408101</name>
</gene>
<comment type="function">
    <text evidence="1 7">Probably involved in membrane trafficking.</text>
</comment>
<evidence type="ECO:0000256" key="2">
    <source>
        <dbReference type="ARBA" id="ARBA00010482"/>
    </source>
</evidence>
<evidence type="ECO:0000256" key="5">
    <source>
        <dbReference type="ARBA" id="ARBA00023136"/>
    </source>
</evidence>
<dbReference type="Pfam" id="PF04144">
    <property type="entry name" value="SCAMP"/>
    <property type="match status" value="1"/>
</dbReference>
<keyword evidence="5 7" id="KW-0472">Membrane</keyword>
<dbReference type="GO" id="GO:0030658">
    <property type="term" value="C:transport vesicle membrane"/>
    <property type="evidence" value="ECO:0007669"/>
    <property type="project" value="UniProtKB-SubCell"/>
</dbReference>
<dbReference type="STRING" id="74649.A0A2P6QUS9"/>
<keyword evidence="7" id="KW-1003">Cell membrane</keyword>
<evidence type="ECO:0000313" key="8">
    <source>
        <dbReference type="EMBL" id="PRQ37927.1"/>
    </source>
</evidence>
<comment type="similarity">
    <text evidence="2 7">Belongs to the SCAMP family.</text>
</comment>
<proteinExistence type="inferred from homology"/>
<comment type="caution">
    <text evidence="7">Lacks conserved residue(s) required for the propagation of feature annotation.</text>
</comment>
<keyword evidence="7" id="KW-0813">Transport</keyword>
<protein>
    <recommendedName>
        <fullName evidence="7">Secretory carrier-associated membrane protein</fullName>
        <shortName evidence="7">Secretory carrier membrane protein</shortName>
    </recommendedName>
</protein>
<dbReference type="InterPro" id="IPR007273">
    <property type="entry name" value="SCAMP"/>
</dbReference>
<keyword evidence="4 7" id="KW-1133">Transmembrane helix</keyword>
<dbReference type="GO" id="GO:0005886">
    <property type="term" value="C:plasma membrane"/>
    <property type="evidence" value="ECO:0007669"/>
    <property type="project" value="UniProtKB-SubCell"/>
</dbReference>
<evidence type="ECO:0000256" key="6">
    <source>
        <dbReference type="ARBA" id="ARBA00023329"/>
    </source>
</evidence>
<evidence type="ECO:0000256" key="4">
    <source>
        <dbReference type="ARBA" id="ARBA00022989"/>
    </source>
</evidence>
<keyword evidence="6 7" id="KW-0968">Cytoplasmic vesicle</keyword>
<dbReference type="Gramene" id="PRQ37927">
    <property type="protein sequence ID" value="PRQ37927"/>
    <property type="gene ID" value="RchiOBHm_Chr4g0408101"/>
</dbReference>
<feature type="transmembrane region" description="Helical" evidence="7">
    <location>
        <begin position="50"/>
        <end position="70"/>
    </location>
</feature>
<evidence type="ECO:0000256" key="7">
    <source>
        <dbReference type="RuleBase" id="RU363122"/>
    </source>
</evidence>
<evidence type="ECO:0000313" key="9">
    <source>
        <dbReference type="Proteomes" id="UP000238479"/>
    </source>
</evidence>
<sequence length="92" mass="10598">MAFASWLVLSVPNIFPCNHLCFTWNTTLICAVSYVLWYRTLYRAMRTDSALKFGWCFLFYTGILAAIDVFPDHAVVGGIKFLKRNISIVHLF</sequence>
<evidence type="ECO:0000256" key="1">
    <source>
        <dbReference type="ARBA" id="ARBA00004003"/>
    </source>
</evidence>
<reference evidence="8 9" key="1">
    <citation type="journal article" date="2018" name="Nat. Genet.">
        <title>The Rosa genome provides new insights in the design of modern roses.</title>
        <authorList>
            <person name="Bendahmane M."/>
        </authorList>
    </citation>
    <scope>NUCLEOTIDE SEQUENCE [LARGE SCALE GENOMIC DNA]</scope>
    <source>
        <strain evidence="9">cv. Old Blush</strain>
    </source>
</reference>
<name>A0A2P6QUS9_ROSCH</name>
<feature type="transmembrane region" description="Helical" evidence="7">
    <location>
        <begin position="20"/>
        <end position="38"/>
    </location>
</feature>
<comment type="subcellular location">
    <subcellularLocation>
        <location evidence="7">Cell membrane</location>
        <topology evidence="7">Multi-pass membrane protein</topology>
    </subcellularLocation>
    <subcellularLocation>
        <location evidence="7">Cytoplasmic vesicle</location>
        <location evidence="7">Secretory vesicle membrane</location>
        <topology evidence="7">Multi-pass membrane protein</topology>
    </subcellularLocation>
</comment>
<evidence type="ECO:0000256" key="3">
    <source>
        <dbReference type="ARBA" id="ARBA00022692"/>
    </source>
</evidence>
<dbReference type="Proteomes" id="UP000238479">
    <property type="component" value="Chromosome 4"/>
</dbReference>
<dbReference type="GO" id="GO:0015031">
    <property type="term" value="P:protein transport"/>
    <property type="evidence" value="ECO:0007669"/>
    <property type="project" value="InterPro"/>
</dbReference>
<accession>A0A2P6QUS9</accession>
<keyword evidence="9" id="KW-1185">Reference proteome</keyword>
<organism evidence="8 9">
    <name type="scientific">Rosa chinensis</name>
    <name type="common">China rose</name>
    <dbReference type="NCBI Taxonomy" id="74649"/>
    <lineage>
        <taxon>Eukaryota</taxon>
        <taxon>Viridiplantae</taxon>
        <taxon>Streptophyta</taxon>
        <taxon>Embryophyta</taxon>
        <taxon>Tracheophyta</taxon>
        <taxon>Spermatophyta</taxon>
        <taxon>Magnoliopsida</taxon>
        <taxon>eudicotyledons</taxon>
        <taxon>Gunneridae</taxon>
        <taxon>Pentapetalae</taxon>
        <taxon>rosids</taxon>
        <taxon>fabids</taxon>
        <taxon>Rosales</taxon>
        <taxon>Rosaceae</taxon>
        <taxon>Rosoideae</taxon>
        <taxon>Rosoideae incertae sedis</taxon>
        <taxon>Rosa</taxon>
    </lineage>
</organism>
<keyword evidence="3 7" id="KW-0812">Transmembrane</keyword>
<comment type="caution">
    <text evidence="8">The sequence shown here is derived from an EMBL/GenBank/DDBJ whole genome shotgun (WGS) entry which is preliminary data.</text>
</comment>